<organism evidence="7 8">
    <name type="scientific">Biostraticola tofi</name>
    <dbReference type="NCBI Taxonomy" id="466109"/>
    <lineage>
        <taxon>Bacteria</taxon>
        <taxon>Pseudomonadati</taxon>
        <taxon>Pseudomonadota</taxon>
        <taxon>Gammaproteobacteria</taxon>
        <taxon>Enterobacterales</taxon>
        <taxon>Bruguierivoracaceae</taxon>
        <taxon>Biostraticola</taxon>
    </lineage>
</organism>
<dbReference type="InterPro" id="IPR000847">
    <property type="entry name" value="LysR_HTH_N"/>
</dbReference>
<evidence type="ECO:0000259" key="6">
    <source>
        <dbReference type="PROSITE" id="PS50931"/>
    </source>
</evidence>
<keyword evidence="4" id="KW-0804">Transcription</keyword>
<feature type="domain" description="HTH lysR-type" evidence="6">
    <location>
        <begin position="1"/>
        <end position="59"/>
    </location>
</feature>
<accession>A0A4R3YRU7</accession>
<dbReference type="GO" id="GO:0003700">
    <property type="term" value="F:DNA-binding transcription factor activity"/>
    <property type="evidence" value="ECO:0007669"/>
    <property type="project" value="InterPro"/>
</dbReference>
<name>A0A4R3YRU7_9GAMM</name>
<sequence length="300" mass="33377">MDKLLSMKVFVSAIDLGSFTAAAAANDMSPTMVGKHIRYLEQQLETALIHRTTRRQGPTEAGKEYYARCREILASLLEAELISKRLNRGPVGEIRLSAPVAFGNRLLTPLIAAFLQHHPYINIEAVLTDRKVDVVAEQFQLAFRIGAILDEGLIAHPLPDYRMVLAAAPGYLARHGVPKHPRDLSRHNCFSFSQWRHNARWRLLGPDGEHEIALSPRLRIDSGEAIRQAALAGFGIALQSDVVLQDDLQSGALVRVLPDYAPPARPMWLLRLPAHPVSVKIDAFSTFVIETLHRRQATPC</sequence>
<dbReference type="GO" id="GO:0006351">
    <property type="term" value="P:DNA-templated transcription"/>
    <property type="evidence" value="ECO:0007669"/>
    <property type="project" value="TreeGrafter"/>
</dbReference>
<dbReference type="SUPFAM" id="SSF46785">
    <property type="entry name" value="Winged helix' DNA-binding domain"/>
    <property type="match status" value="1"/>
</dbReference>
<keyword evidence="2" id="KW-0805">Transcription regulation</keyword>
<keyword evidence="8" id="KW-1185">Reference proteome</keyword>
<evidence type="ECO:0000256" key="5">
    <source>
        <dbReference type="SAM" id="SignalP"/>
    </source>
</evidence>
<dbReference type="EMBL" id="SMCR01000006">
    <property type="protein sequence ID" value="TCV95180.1"/>
    <property type="molecule type" value="Genomic_DNA"/>
</dbReference>
<dbReference type="InterPro" id="IPR058163">
    <property type="entry name" value="LysR-type_TF_proteobact-type"/>
</dbReference>
<dbReference type="PANTHER" id="PTHR30537:SF5">
    <property type="entry name" value="HTH-TYPE TRANSCRIPTIONAL ACTIVATOR TTDR-RELATED"/>
    <property type="match status" value="1"/>
</dbReference>
<dbReference type="Pfam" id="PF00126">
    <property type="entry name" value="HTH_1"/>
    <property type="match status" value="1"/>
</dbReference>
<comment type="caution">
    <text evidence="7">The sequence shown here is derived from an EMBL/GenBank/DDBJ whole genome shotgun (WGS) entry which is preliminary data.</text>
</comment>
<dbReference type="InterPro" id="IPR036390">
    <property type="entry name" value="WH_DNA-bd_sf"/>
</dbReference>
<evidence type="ECO:0000256" key="4">
    <source>
        <dbReference type="ARBA" id="ARBA00023163"/>
    </source>
</evidence>
<comment type="similarity">
    <text evidence="1">Belongs to the LysR transcriptional regulatory family.</text>
</comment>
<keyword evidence="5" id="KW-0732">Signal</keyword>
<evidence type="ECO:0000256" key="2">
    <source>
        <dbReference type="ARBA" id="ARBA00023015"/>
    </source>
</evidence>
<dbReference type="GO" id="GO:0043565">
    <property type="term" value="F:sequence-specific DNA binding"/>
    <property type="evidence" value="ECO:0007669"/>
    <property type="project" value="TreeGrafter"/>
</dbReference>
<reference evidence="7 8" key="1">
    <citation type="submission" date="2019-03" db="EMBL/GenBank/DDBJ databases">
        <title>Genomic Encyclopedia of Type Strains, Phase IV (KMG-IV): sequencing the most valuable type-strain genomes for metagenomic binning, comparative biology and taxonomic classification.</title>
        <authorList>
            <person name="Goeker M."/>
        </authorList>
    </citation>
    <scope>NUCLEOTIDE SEQUENCE [LARGE SCALE GENOMIC DNA]</scope>
    <source>
        <strain evidence="7 8">DSM 19580</strain>
    </source>
</reference>
<evidence type="ECO:0000313" key="8">
    <source>
        <dbReference type="Proteomes" id="UP000295719"/>
    </source>
</evidence>
<dbReference type="SUPFAM" id="SSF53850">
    <property type="entry name" value="Periplasmic binding protein-like II"/>
    <property type="match status" value="1"/>
</dbReference>
<dbReference type="PANTHER" id="PTHR30537">
    <property type="entry name" value="HTH-TYPE TRANSCRIPTIONAL REGULATOR"/>
    <property type="match status" value="1"/>
</dbReference>
<dbReference type="Pfam" id="PF03466">
    <property type="entry name" value="LysR_substrate"/>
    <property type="match status" value="1"/>
</dbReference>
<proteinExistence type="inferred from homology"/>
<evidence type="ECO:0000313" key="7">
    <source>
        <dbReference type="EMBL" id="TCV95180.1"/>
    </source>
</evidence>
<dbReference type="Gene3D" id="3.40.190.290">
    <property type="match status" value="1"/>
</dbReference>
<dbReference type="Proteomes" id="UP000295719">
    <property type="component" value="Unassembled WGS sequence"/>
</dbReference>
<feature type="signal peptide" evidence="5">
    <location>
        <begin position="1"/>
        <end position="23"/>
    </location>
</feature>
<dbReference type="InterPro" id="IPR005119">
    <property type="entry name" value="LysR_subst-bd"/>
</dbReference>
<dbReference type="AlphaFoldDB" id="A0A4R3YRU7"/>
<protein>
    <submittedName>
        <fullName evidence="7">DNA-binding transcriptional LysR family regulator</fullName>
    </submittedName>
</protein>
<dbReference type="OrthoDB" id="6428912at2"/>
<dbReference type="Gene3D" id="1.10.10.10">
    <property type="entry name" value="Winged helix-like DNA-binding domain superfamily/Winged helix DNA-binding domain"/>
    <property type="match status" value="1"/>
</dbReference>
<evidence type="ECO:0000256" key="1">
    <source>
        <dbReference type="ARBA" id="ARBA00009437"/>
    </source>
</evidence>
<feature type="chain" id="PRO_5020895246" evidence="5">
    <location>
        <begin position="24"/>
        <end position="300"/>
    </location>
</feature>
<dbReference type="PROSITE" id="PS50931">
    <property type="entry name" value="HTH_LYSR"/>
    <property type="match status" value="1"/>
</dbReference>
<dbReference type="InterPro" id="IPR036388">
    <property type="entry name" value="WH-like_DNA-bd_sf"/>
</dbReference>
<gene>
    <name evidence="7" type="ORF">EDC52_106111</name>
</gene>
<dbReference type="RefSeq" id="WP_131865867.1">
    <property type="nucleotide sequence ID" value="NZ_SMCR01000006.1"/>
</dbReference>
<keyword evidence="3 7" id="KW-0238">DNA-binding</keyword>
<evidence type="ECO:0000256" key="3">
    <source>
        <dbReference type="ARBA" id="ARBA00023125"/>
    </source>
</evidence>